<evidence type="ECO:0000259" key="16">
    <source>
        <dbReference type="Pfam" id="PF00930"/>
    </source>
</evidence>
<sequence length="865" mass="97752">MSNLISWINRVRWICPMPSWAYSHRGMREELVSSAPDSRNYKGIGIALLVIVIVCALIVTAVVLLTPPDTGPRVKNQRISLDEILHGEFQPNRFNGSWTSDTVLTFRNGDGALVSYDVFTKKLTNLVINTTFRTYNVYGTESYQISPDLRHLLLTVERKPKYRHSFEGKFKIYDIHKKHAYDLHSPGGPRSLLQFAGWGHRGSQLSVVWNNDLYYYNSVNAVPVRLTNDGESDVLFNAIPDWLYEEEILSSNKAMWFSPNGEKLCFAKFNDSKVDIQPIPRYGSELDPKANQYPKIEQLRYPKPGRPIPSVELFVFKTLPKEGDNSFPSAVVVKPPQSLRGKEYYVTIVSWIDDNRLLMNFLLRSQTQAVLAVCWDHNRKNSDYECAESQTETSHTGWVEINDQPLFDGERQAYFLPLPVNDGANGKFLHVAKISLATGERDYLTHGPFDIVSLKAYDKKNKFVYFLSTRENAPGEQHLYRVKDTKDDDKELECLTCDIGSGSANISDSPADLNVDIECSFVDAHFNPTADFYVRECLGPGIPSVALVDVVQNNTVVKIMDTNDRLRELVEIRAMPQVRNFSAPLTDKYNAAVRLLLPPGLRDEEIIKYPMVVDVYAGPGSIAIQERFVISWGHYLASKKNIIYASIDGRGSARQGETRMHEVYKHLGTIEVADQLAVVRYLKSMLHFIEEDHVALQGWSYGGYVTALALAQDSETDPVFCCGISIAPASNWLYYDAAYTERYMQNPSVNVGGYETADLTRQVDNIKNKKFFLIHGTLDDNVHYQQSMMLTQALVKKEILFSSLCCLITSVSFLLKKVWQGSHEKRRPTPIKGTSFPACGLISTGRWRASLINVSTPTTLKRSAS</sequence>
<dbReference type="AlphaFoldDB" id="A0A7M7MHU6"/>
<dbReference type="EnsemblMetazoa" id="XM_022808570">
    <property type="protein sequence ID" value="XP_022664305"/>
    <property type="gene ID" value="LOC111251702"/>
</dbReference>
<keyword evidence="11" id="KW-0325">Glycoprotein</keyword>
<name>A0A7M7MHU6_VARDE</name>
<evidence type="ECO:0000256" key="9">
    <source>
        <dbReference type="ARBA" id="ARBA00022989"/>
    </source>
</evidence>
<dbReference type="CTD" id="57628"/>
<dbReference type="KEGG" id="vde:111251702"/>
<dbReference type="GO" id="GO:0004177">
    <property type="term" value="F:aminopeptidase activity"/>
    <property type="evidence" value="ECO:0007669"/>
    <property type="project" value="UniProtKB-KW"/>
</dbReference>
<keyword evidence="10 14" id="KW-0472">Membrane</keyword>
<evidence type="ECO:0000256" key="11">
    <source>
        <dbReference type="ARBA" id="ARBA00023180"/>
    </source>
</evidence>
<evidence type="ECO:0000256" key="3">
    <source>
        <dbReference type="ARBA" id="ARBA00022438"/>
    </source>
</evidence>
<evidence type="ECO:0000256" key="6">
    <source>
        <dbReference type="ARBA" id="ARBA00022801"/>
    </source>
</evidence>
<dbReference type="GO" id="GO:0005886">
    <property type="term" value="C:plasma membrane"/>
    <property type="evidence" value="ECO:0007669"/>
    <property type="project" value="TreeGrafter"/>
</dbReference>
<dbReference type="FunCoup" id="A0A7M7MHU6">
    <property type="interactions" value="137"/>
</dbReference>
<evidence type="ECO:0000256" key="1">
    <source>
        <dbReference type="ARBA" id="ARBA00004606"/>
    </source>
</evidence>
<feature type="domain" description="Dipeptidylpeptidase IV N-terminal" evidence="16">
    <location>
        <begin position="146"/>
        <end position="543"/>
    </location>
</feature>
<dbReference type="SUPFAM" id="SSF53474">
    <property type="entry name" value="alpha/beta-Hydrolases"/>
    <property type="match status" value="1"/>
</dbReference>
<dbReference type="GeneID" id="111251702"/>
<evidence type="ECO:0000256" key="14">
    <source>
        <dbReference type="SAM" id="Phobius"/>
    </source>
</evidence>
<reference evidence="17" key="1">
    <citation type="submission" date="2021-01" db="UniProtKB">
        <authorList>
            <consortium name="EnsemblMetazoa"/>
        </authorList>
    </citation>
    <scope>IDENTIFICATION</scope>
</reference>
<evidence type="ECO:0000256" key="8">
    <source>
        <dbReference type="ARBA" id="ARBA00022968"/>
    </source>
</evidence>
<keyword evidence="7" id="KW-0720">Serine protease</keyword>
<dbReference type="OMA" id="WLEDVTH"/>
<dbReference type="InterPro" id="IPR029058">
    <property type="entry name" value="AB_hydrolase_fold"/>
</dbReference>
<keyword evidence="3" id="KW-0031">Aminopeptidase</keyword>
<dbReference type="PANTHER" id="PTHR11731">
    <property type="entry name" value="PROTEASE FAMILY S9B,C DIPEPTIDYL-PEPTIDASE IV-RELATED"/>
    <property type="match status" value="1"/>
</dbReference>
<dbReference type="InterPro" id="IPR050278">
    <property type="entry name" value="Serine_Prot_S9B/DPPIV"/>
</dbReference>
<accession>A0A7M7MHU6</accession>
<evidence type="ECO:0000256" key="4">
    <source>
        <dbReference type="ARBA" id="ARBA00022670"/>
    </source>
</evidence>
<dbReference type="Gene3D" id="3.40.50.1820">
    <property type="entry name" value="alpha/beta hydrolase"/>
    <property type="match status" value="1"/>
</dbReference>
<evidence type="ECO:0000256" key="5">
    <source>
        <dbReference type="ARBA" id="ARBA00022692"/>
    </source>
</evidence>
<dbReference type="PANTHER" id="PTHR11731:SF200">
    <property type="entry name" value="DIPEPTIDYL PEPTIDASE 10, ISOFORM B"/>
    <property type="match status" value="1"/>
</dbReference>
<dbReference type="GO" id="GO:0006508">
    <property type="term" value="P:proteolysis"/>
    <property type="evidence" value="ECO:0007669"/>
    <property type="project" value="UniProtKB-KW"/>
</dbReference>
<comment type="similarity">
    <text evidence="2">Belongs to the peptidase S9B family. DPPIV subfamily.</text>
</comment>
<keyword evidence="6" id="KW-0378">Hydrolase</keyword>
<dbReference type="Gene3D" id="2.140.10.30">
    <property type="entry name" value="Dipeptidylpeptidase IV, N-terminal domain"/>
    <property type="match status" value="1"/>
</dbReference>
<feature type="transmembrane region" description="Helical" evidence="14">
    <location>
        <begin position="44"/>
        <end position="65"/>
    </location>
</feature>
<evidence type="ECO:0000256" key="10">
    <source>
        <dbReference type="ARBA" id="ARBA00023136"/>
    </source>
</evidence>
<feature type="domain" description="Peptidase S9 prolyl oligopeptidase catalytic" evidence="15">
    <location>
        <begin position="631"/>
        <end position="800"/>
    </location>
</feature>
<dbReference type="InParanoid" id="A0A7M7MHU6"/>
<organism evidence="17 18">
    <name type="scientific">Varroa destructor</name>
    <name type="common">Honeybee mite</name>
    <dbReference type="NCBI Taxonomy" id="109461"/>
    <lineage>
        <taxon>Eukaryota</taxon>
        <taxon>Metazoa</taxon>
        <taxon>Ecdysozoa</taxon>
        <taxon>Arthropoda</taxon>
        <taxon>Chelicerata</taxon>
        <taxon>Arachnida</taxon>
        <taxon>Acari</taxon>
        <taxon>Parasitiformes</taxon>
        <taxon>Mesostigmata</taxon>
        <taxon>Gamasina</taxon>
        <taxon>Dermanyssoidea</taxon>
        <taxon>Varroidae</taxon>
        <taxon>Varroa</taxon>
    </lineage>
</organism>
<dbReference type="GO" id="GO:0008236">
    <property type="term" value="F:serine-type peptidase activity"/>
    <property type="evidence" value="ECO:0007669"/>
    <property type="project" value="UniProtKB-KW"/>
</dbReference>
<dbReference type="GO" id="GO:0008239">
    <property type="term" value="F:dipeptidyl-peptidase activity"/>
    <property type="evidence" value="ECO:0007669"/>
    <property type="project" value="TreeGrafter"/>
</dbReference>
<dbReference type="Pfam" id="PF00930">
    <property type="entry name" value="DPPIV_N"/>
    <property type="match status" value="1"/>
</dbReference>
<dbReference type="GO" id="GO:0012505">
    <property type="term" value="C:endomembrane system"/>
    <property type="evidence" value="ECO:0007669"/>
    <property type="project" value="UniProtKB-SubCell"/>
</dbReference>
<evidence type="ECO:0000256" key="7">
    <source>
        <dbReference type="ARBA" id="ARBA00022825"/>
    </source>
</evidence>
<evidence type="ECO:0000256" key="12">
    <source>
        <dbReference type="ARBA" id="ARBA00037847"/>
    </source>
</evidence>
<evidence type="ECO:0000313" key="17">
    <source>
        <dbReference type="EnsemblMetazoa" id="XP_022664305"/>
    </source>
</evidence>
<comment type="subcellular location">
    <subcellularLocation>
        <location evidence="12">Endomembrane system</location>
        <topology evidence="12">Single-pass membrane protein</topology>
    </subcellularLocation>
    <subcellularLocation>
        <location evidence="1">Membrane</location>
        <topology evidence="1">Single-pass type II membrane protein</topology>
    </subcellularLocation>
</comment>
<keyword evidence="4" id="KW-0645">Protease</keyword>
<dbReference type="Proteomes" id="UP000594260">
    <property type="component" value="Unplaced"/>
</dbReference>
<dbReference type="RefSeq" id="XP_022664305.1">
    <property type="nucleotide sequence ID" value="XM_022808570.1"/>
</dbReference>
<evidence type="ECO:0000256" key="13">
    <source>
        <dbReference type="ARBA" id="ARBA00072929"/>
    </source>
</evidence>
<protein>
    <recommendedName>
        <fullName evidence="13">Venom dipeptidyl peptidase 4</fullName>
    </recommendedName>
</protein>
<dbReference type="SUPFAM" id="SSF82171">
    <property type="entry name" value="DPP6 N-terminal domain-like"/>
    <property type="match status" value="1"/>
</dbReference>
<dbReference type="InterPro" id="IPR002469">
    <property type="entry name" value="Peptidase_S9B_N"/>
</dbReference>
<evidence type="ECO:0000256" key="2">
    <source>
        <dbReference type="ARBA" id="ARBA00010036"/>
    </source>
</evidence>
<dbReference type="InterPro" id="IPR001375">
    <property type="entry name" value="Peptidase_S9_cat"/>
</dbReference>
<keyword evidence="18" id="KW-1185">Reference proteome</keyword>
<dbReference type="FunFam" id="3.40.50.1820:FF:000003">
    <property type="entry name" value="Dipeptidyl peptidase 4"/>
    <property type="match status" value="1"/>
</dbReference>
<dbReference type="Pfam" id="PF00326">
    <property type="entry name" value="Peptidase_S9"/>
    <property type="match status" value="1"/>
</dbReference>
<keyword evidence="9 14" id="KW-1133">Transmembrane helix</keyword>
<dbReference type="OrthoDB" id="16520at2759"/>
<evidence type="ECO:0000259" key="15">
    <source>
        <dbReference type="Pfam" id="PF00326"/>
    </source>
</evidence>
<evidence type="ECO:0000313" key="18">
    <source>
        <dbReference type="Proteomes" id="UP000594260"/>
    </source>
</evidence>
<proteinExistence type="inferred from homology"/>
<keyword evidence="8" id="KW-0735">Signal-anchor</keyword>
<keyword evidence="5 14" id="KW-0812">Transmembrane</keyword>